<dbReference type="CDD" id="cd07197">
    <property type="entry name" value="nitrilase"/>
    <property type="match status" value="1"/>
</dbReference>
<keyword evidence="1 3" id="KW-0378">Hydrolase</keyword>
<evidence type="ECO:0000259" key="2">
    <source>
        <dbReference type="PROSITE" id="PS50263"/>
    </source>
</evidence>
<evidence type="ECO:0000313" key="4">
    <source>
        <dbReference type="Proteomes" id="UP000275078"/>
    </source>
</evidence>
<evidence type="ECO:0000256" key="1">
    <source>
        <dbReference type="ARBA" id="ARBA00022801"/>
    </source>
</evidence>
<feature type="domain" description="CN hydrolase" evidence="2">
    <location>
        <begin position="2"/>
        <end position="258"/>
    </location>
</feature>
<proteinExistence type="predicted"/>
<dbReference type="PANTHER" id="PTHR43674">
    <property type="entry name" value="NITRILASE C965.09-RELATED"/>
    <property type="match status" value="1"/>
</dbReference>
<keyword evidence="4" id="KW-1185">Reference proteome</keyword>
<dbReference type="PANTHER" id="PTHR43674:SF16">
    <property type="entry name" value="CARBON-NITROGEN FAMILY, PUTATIVE (AFU_ORTHOLOGUE AFUA_5G02350)-RELATED"/>
    <property type="match status" value="1"/>
</dbReference>
<dbReference type="InterPro" id="IPR036526">
    <property type="entry name" value="C-N_Hydrolase_sf"/>
</dbReference>
<dbReference type="Proteomes" id="UP000275078">
    <property type="component" value="Unassembled WGS sequence"/>
</dbReference>
<sequence length="288" mass="32850">MVKLASIQLSAKPMDMDGNYAKAEEYIRRAAKEGARLAVIPEYYVTSWCPEHPDFAGAFKKENKYLQKFCDLAKELNINLVPGTFCEPVKDEKGQELLDNNAYFISNEGKILGHYTKKNLWHTEREHLRSSKDEPHDIIDSPELGKVGILLCWDLAFPEAFRELVVKGARTIIVPSFWTAGDTLNDARKRNFRCEALFIETCIRARAIENDVVVIYSNIVGNNEMDYGGCSQITMPILGEIARAKDDSDELLIADVDMKVLEEAEECYKIWGDVEKPDFHYPRMSNKK</sequence>
<dbReference type="SUPFAM" id="SSF56317">
    <property type="entry name" value="Carbon-nitrogen hydrolase"/>
    <property type="match status" value="1"/>
</dbReference>
<dbReference type="GO" id="GO:0016811">
    <property type="term" value="F:hydrolase activity, acting on carbon-nitrogen (but not peptide) bonds, in linear amides"/>
    <property type="evidence" value="ECO:0007669"/>
    <property type="project" value="TreeGrafter"/>
</dbReference>
<dbReference type="Pfam" id="PF00795">
    <property type="entry name" value="CN_hydrolase"/>
    <property type="match status" value="1"/>
</dbReference>
<dbReference type="EMBL" id="ML119720">
    <property type="protein sequence ID" value="RPA77799.1"/>
    <property type="molecule type" value="Genomic_DNA"/>
</dbReference>
<dbReference type="OrthoDB" id="412018at2759"/>
<dbReference type="InterPro" id="IPR003010">
    <property type="entry name" value="C-N_Hydrolase"/>
</dbReference>
<dbReference type="Gene3D" id="3.60.110.10">
    <property type="entry name" value="Carbon-nitrogen hydrolase"/>
    <property type="match status" value="1"/>
</dbReference>
<reference evidence="3 4" key="1">
    <citation type="journal article" date="2018" name="Nat. Ecol. Evol.">
        <title>Pezizomycetes genomes reveal the molecular basis of ectomycorrhizal truffle lifestyle.</title>
        <authorList>
            <person name="Murat C."/>
            <person name="Payen T."/>
            <person name="Noel B."/>
            <person name="Kuo A."/>
            <person name="Morin E."/>
            <person name="Chen J."/>
            <person name="Kohler A."/>
            <person name="Krizsan K."/>
            <person name="Balestrini R."/>
            <person name="Da Silva C."/>
            <person name="Montanini B."/>
            <person name="Hainaut M."/>
            <person name="Levati E."/>
            <person name="Barry K.W."/>
            <person name="Belfiori B."/>
            <person name="Cichocki N."/>
            <person name="Clum A."/>
            <person name="Dockter R.B."/>
            <person name="Fauchery L."/>
            <person name="Guy J."/>
            <person name="Iotti M."/>
            <person name="Le Tacon F."/>
            <person name="Lindquist E.A."/>
            <person name="Lipzen A."/>
            <person name="Malagnac F."/>
            <person name="Mello A."/>
            <person name="Molinier V."/>
            <person name="Miyauchi S."/>
            <person name="Poulain J."/>
            <person name="Riccioni C."/>
            <person name="Rubini A."/>
            <person name="Sitrit Y."/>
            <person name="Splivallo R."/>
            <person name="Traeger S."/>
            <person name="Wang M."/>
            <person name="Zifcakova L."/>
            <person name="Wipf D."/>
            <person name="Zambonelli A."/>
            <person name="Paolocci F."/>
            <person name="Nowrousian M."/>
            <person name="Ottonello S."/>
            <person name="Baldrian P."/>
            <person name="Spatafora J.W."/>
            <person name="Henrissat B."/>
            <person name="Nagy L.G."/>
            <person name="Aury J.M."/>
            <person name="Wincker P."/>
            <person name="Grigoriev I.V."/>
            <person name="Bonfante P."/>
            <person name="Martin F.M."/>
        </authorList>
    </citation>
    <scope>NUCLEOTIDE SEQUENCE [LARGE SCALE GENOMIC DNA]</scope>
    <source>
        <strain evidence="3 4">RN42</strain>
    </source>
</reference>
<name>A0A3N4HVV7_ASCIM</name>
<accession>A0A3N4HVV7</accession>
<dbReference type="AlphaFoldDB" id="A0A3N4HVV7"/>
<dbReference type="STRING" id="1160509.A0A3N4HVV7"/>
<gene>
    <name evidence="3" type="ORF">BJ508DRAFT_228540</name>
</gene>
<evidence type="ECO:0000313" key="3">
    <source>
        <dbReference type="EMBL" id="RPA77799.1"/>
    </source>
</evidence>
<dbReference type="InterPro" id="IPR050345">
    <property type="entry name" value="Aliph_Amidase/BUP"/>
</dbReference>
<dbReference type="PROSITE" id="PS50263">
    <property type="entry name" value="CN_HYDROLASE"/>
    <property type="match status" value="1"/>
</dbReference>
<protein>
    <submittedName>
        <fullName evidence="3">Carbon-nitrogen hydrolase</fullName>
    </submittedName>
</protein>
<organism evidence="3 4">
    <name type="scientific">Ascobolus immersus RN42</name>
    <dbReference type="NCBI Taxonomy" id="1160509"/>
    <lineage>
        <taxon>Eukaryota</taxon>
        <taxon>Fungi</taxon>
        <taxon>Dikarya</taxon>
        <taxon>Ascomycota</taxon>
        <taxon>Pezizomycotina</taxon>
        <taxon>Pezizomycetes</taxon>
        <taxon>Pezizales</taxon>
        <taxon>Ascobolaceae</taxon>
        <taxon>Ascobolus</taxon>
    </lineage>
</organism>